<evidence type="ECO:0000256" key="3">
    <source>
        <dbReference type="ARBA" id="ARBA00022917"/>
    </source>
</evidence>
<dbReference type="GO" id="GO:0005085">
    <property type="term" value="F:guanyl-nucleotide exchange factor activity"/>
    <property type="evidence" value="ECO:0007669"/>
    <property type="project" value="TreeGrafter"/>
</dbReference>
<accession>A0A7I8X3H1</accession>
<dbReference type="GO" id="GO:0003746">
    <property type="term" value="F:translation elongation factor activity"/>
    <property type="evidence" value="ECO:0007669"/>
    <property type="project" value="UniProtKB-KW"/>
</dbReference>
<dbReference type="CDD" id="cd00292">
    <property type="entry name" value="EF1B"/>
    <property type="match status" value="1"/>
</dbReference>
<evidence type="ECO:0000256" key="4">
    <source>
        <dbReference type="RuleBase" id="RU003791"/>
    </source>
</evidence>
<dbReference type="InterPro" id="IPR014038">
    <property type="entry name" value="EF1B_bsu/dsu_GNE"/>
</dbReference>
<name>A0A7I8X3H1_BURXY</name>
<dbReference type="SMR" id="A0A7I8X3H1"/>
<dbReference type="GO" id="GO:0070042">
    <property type="term" value="F:rRNA (uridine-N3-)-methyltransferase activity"/>
    <property type="evidence" value="ECO:0007669"/>
    <property type="project" value="InterPro"/>
</dbReference>
<dbReference type="InterPro" id="IPR049720">
    <property type="entry name" value="EF1B_bsu/dsu"/>
</dbReference>
<evidence type="ECO:0000313" key="8">
    <source>
        <dbReference type="EMBL" id="CAD5233363.1"/>
    </source>
</evidence>
<keyword evidence="9" id="KW-1185">Reference proteome</keyword>
<evidence type="ECO:0000259" key="6">
    <source>
        <dbReference type="SMART" id="SM00888"/>
    </source>
</evidence>
<dbReference type="Proteomes" id="UP000659654">
    <property type="component" value="Unassembled WGS sequence"/>
</dbReference>
<dbReference type="PANTHER" id="PTHR11595">
    <property type="entry name" value="EF-HAND AND COILED-COIL DOMAIN-CONTAINING FAMILY MEMBER"/>
    <property type="match status" value="1"/>
</dbReference>
<dbReference type="Gene3D" id="3.30.70.60">
    <property type="match status" value="1"/>
</dbReference>
<evidence type="ECO:0000259" key="7">
    <source>
        <dbReference type="SMART" id="SM01182"/>
    </source>
</evidence>
<dbReference type="InterPro" id="IPR001326">
    <property type="entry name" value="Transl_elong_EF1B_B/D_CS"/>
</dbReference>
<dbReference type="InterPro" id="IPR018940">
    <property type="entry name" value="EF-1_beta_acid_region_euk"/>
</dbReference>
<protein>
    <submittedName>
        <fullName evidence="8">(pine wood nematode) hypothetical protein</fullName>
    </submittedName>
</protein>
<comment type="similarity">
    <text evidence="1 4">Belongs to the EF-1-beta/EF-1-delta family.</text>
</comment>
<comment type="caution">
    <text evidence="8">The sequence shown here is derived from an EMBL/GenBank/DDBJ whole genome shotgun (WGS) entry which is preliminary data.</text>
</comment>
<evidence type="ECO:0000256" key="2">
    <source>
        <dbReference type="ARBA" id="ARBA00022768"/>
    </source>
</evidence>
<evidence type="ECO:0000256" key="5">
    <source>
        <dbReference type="SAM" id="MobiDB-lite"/>
    </source>
</evidence>
<reference evidence="8" key="1">
    <citation type="submission" date="2020-09" db="EMBL/GenBank/DDBJ databases">
        <authorList>
            <person name="Kikuchi T."/>
        </authorList>
    </citation>
    <scope>NUCLEOTIDE SEQUENCE</scope>
    <source>
        <strain evidence="8">Ka4C1</strain>
    </source>
</reference>
<dbReference type="Proteomes" id="UP000582659">
    <property type="component" value="Unassembled WGS sequence"/>
</dbReference>
<dbReference type="GO" id="GO:0070475">
    <property type="term" value="P:rRNA base methylation"/>
    <property type="evidence" value="ECO:0007669"/>
    <property type="project" value="InterPro"/>
</dbReference>
<dbReference type="SMART" id="SM00888">
    <property type="entry name" value="EF1_GNE"/>
    <property type="match status" value="1"/>
</dbReference>
<dbReference type="Pfam" id="PF10587">
    <property type="entry name" value="EF-1_beta_acid"/>
    <property type="match status" value="1"/>
</dbReference>
<feature type="domain" description="Elongation factor 1 beta central acidic region eukaryote" evidence="7">
    <location>
        <begin position="493"/>
        <end position="520"/>
    </location>
</feature>
<dbReference type="SMART" id="SM01182">
    <property type="entry name" value="EF-1_beta_acid"/>
    <property type="match status" value="1"/>
</dbReference>
<dbReference type="EMBL" id="CAJFCV020000006">
    <property type="protein sequence ID" value="CAG9128340.1"/>
    <property type="molecule type" value="Genomic_DNA"/>
</dbReference>
<feature type="region of interest" description="Disordered" evidence="5">
    <location>
        <begin position="42"/>
        <end position="106"/>
    </location>
</feature>
<dbReference type="SUPFAM" id="SSF54984">
    <property type="entry name" value="eEF-1beta-like"/>
    <property type="match status" value="1"/>
</dbReference>
<dbReference type="InterPro" id="IPR014717">
    <property type="entry name" value="Transl_elong_EF1B/ribsomal_bS6"/>
</dbReference>
<organism evidence="8 9">
    <name type="scientific">Bursaphelenchus xylophilus</name>
    <name type="common">Pinewood nematode worm</name>
    <name type="synonym">Aphelenchoides xylophilus</name>
    <dbReference type="NCBI Taxonomy" id="6326"/>
    <lineage>
        <taxon>Eukaryota</taxon>
        <taxon>Metazoa</taxon>
        <taxon>Ecdysozoa</taxon>
        <taxon>Nematoda</taxon>
        <taxon>Chromadorea</taxon>
        <taxon>Rhabditida</taxon>
        <taxon>Tylenchina</taxon>
        <taxon>Tylenchomorpha</taxon>
        <taxon>Aphelenchoidea</taxon>
        <taxon>Aphelenchoididae</taxon>
        <taxon>Bursaphelenchus</taxon>
    </lineage>
</organism>
<dbReference type="PROSITE" id="PS00825">
    <property type="entry name" value="EF1BD_2"/>
    <property type="match status" value="1"/>
</dbReference>
<dbReference type="FunFam" id="3.30.70.60:FF:000001">
    <property type="entry name" value="Elongation factor 1-beta 1 like"/>
    <property type="match status" value="1"/>
</dbReference>
<feature type="domain" description="Translation elongation factor EF1B beta/delta subunit guanine nucleotide exchange" evidence="6">
    <location>
        <begin position="529"/>
        <end position="616"/>
    </location>
</feature>
<sequence>MEVTMSIEALRAEFKANLPISLAIKAADSLYFKSNRTYTNIPTEVTHKGGHHKGRGGHRRSSHVPSVREAIDEAKKTLDEVRGGKGGRSKHNSRNRNRRSTSGDNDLKAEVAQLKEENAQIKKDLAELKEIVQKALVSSILVLGDGNLSYSAALASLLPHVRITGSVLEASESEFLSRYPRGRVSLEVLKQYRPRCSVEFGVDATNLPGFAYEFGLIIWNFPHFGGKTNIRRSKLLLGQCFESLAERMAKRSKFQLSLTCLQAGFDIPQGNLFQKDVPLHRKDSWNPLEIAANHGFLLSRAFEFQPVKGYAASGYLNRDQFFHNRNAITLEFVKSEVPRALNEAVLMEKSAKEKQNGMKYSKIHQVFQHDVSILYEKGKIDVDDEEKAIEAFVLSNFGDVIRGFEEKKDLRSVFQGRRNRIYTLFWQAIKFPMSKGLCNQLQEEFRGRLRDFLPDGLTGVCLGSSAAAPAKAPAATPAAAPAKEEKKDEDFDLFGSDDEEEDAEAAKVREERLKAYAAKKATKPGPIAKSSVILDVKPWDDETDLKEMEKLVKSIEQDGLVWGATKLIPIGYGIQKLQIVSTIEDAKVSVDDLIEKIQEDFSDHVQSVDIVAFNKI</sequence>
<dbReference type="PANTHER" id="PTHR11595:SF21">
    <property type="entry name" value="ELONGATION FACTOR 1-BETA"/>
    <property type="match status" value="1"/>
</dbReference>
<proteinExistence type="inferred from homology"/>
<evidence type="ECO:0000256" key="1">
    <source>
        <dbReference type="ARBA" id="ARBA00007411"/>
    </source>
</evidence>
<dbReference type="EMBL" id="CAJFDI010000006">
    <property type="protein sequence ID" value="CAD5233363.1"/>
    <property type="molecule type" value="Genomic_DNA"/>
</dbReference>
<dbReference type="InterPro" id="IPR036219">
    <property type="entry name" value="eEF-1beta-like_sf"/>
</dbReference>
<dbReference type="OrthoDB" id="273345at2759"/>
<dbReference type="Pfam" id="PF10354">
    <property type="entry name" value="BMT5-like"/>
    <property type="match status" value="1"/>
</dbReference>
<keyword evidence="2 4" id="KW-0251">Elongation factor</keyword>
<feature type="compositionally biased region" description="Basic and acidic residues" evidence="5">
    <location>
        <begin position="69"/>
        <end position="83"/>
    </location>
</feature>
<evidence type="ECO:0000313" key="9">
    <source>
        <dbReference type="Proteomes" id="UP000659654"/>
    </source>
</evidence>
<keyword evidence="3 4" id="KW-0648">Protein biosynthesis</keyword>
<dbReference type="GO" id="GO:0005853">
    <property type="term" value="C:eukaryotic translation elongation factor 1 complex"/>
    <property type="evidence" value="ECO:0007669"/>
    <property type="project" value="InterPro"/>
</dbReference>
<dbReference type="AlphaFoldDB" id="A0A7I8X3H1"/>
<feature type="compositionally biased region" description="Basic residues" evidence="5">
    <location>
        <begin position="85"/>
        <end position="99"/>
    </location>
</feature>
<dbReference type="Pfam" id="PF00736">
    <property type="entry name" value="EF1_GNE"/>
    <property type="match status" value="1"/>
</dbReference>
<gene>
    <name evidence="8" type="ORF">BXYJ_LOCUS13454</name>
</gene>
<feature type="compositionally biased region" description="Basic residues" evidence="5">
    <location>
        <begin position="48"/>
        <end position="62"/>
    </location>
</feature>
<dbReference type="InterPro" id="IPR019446">
    <property type="entry name" value="BMT5-like"/>
</dbReference>
<dbReference type="GO" id="GO:0005829">
    <property type="term" value="C:cytosol"/>
    <property type="evidence" value="ECO:0007669"/>
    <property type="project" value="TreeGrafter"/>
</dbReference>